<comment type="subcellular location">
    <subcellularLocation>
        <location evidence="1">Cell membrane</location>
        <topology evidence="1">Multi-pass membrane protein</topology>
    </subcellularLocation>
</comment>
<dbReference type="OrthoDB" id="9775735at2"/>
<dbReference type="GO" id="GO:0022857">
    <property type="term" value="F:transmembrane transporter activity"/>
    <property type="evidence" value="ECO:0007669"/>
    <property type="project" value="InterPro"/>
</dbReference>
<feature type="transmembrane region" description="Helical" evidence="8">
    <location>
        <begin position="59"/>
        <end position="82"/>
    </location>
</feature>
<feature type="transmembrane region" description="Helical" evidence="8">
    <location>
        <begin position="357"/>
        <end position="375"/>
    </location>
</feature>
<keyword evidence="4" id="KW-1003">Cell membrane</keyword>
<keyword evidence="3" id="KW-0813">Transport</keyword>
<keyword evidence="10" id="KW-1185">Reference proteome</keyword>
<dbReference type="InterPro" id="IPR000060">
    <property type="entry name" value="BCCT_transptr"/>
</dbReference>
<feature type="transmembrane region" description="Helical" evidence="8">
    <location>
        <begin position="237"/>
        <end position="258"/>
    </location>
</feature>
<evidence type="ECO:0000256" key="2">
    <source>
        <dbReference type="ARBA" id="ARBA00005658"/>
    </source>
</evidence>
<feature type="transmembrane region" description="Helical" evidence="8">
    <location>
        <begin position="415"/>
        <end position="439"/>
    </location>
</feature>
<organism evidence="9 10">
    <name type="scientific">Bisgaardia hudsonensis</name>
    <dbReference type="NCBI Taxonomy" id="109472"/>
    <lineage>
        <taxon>Bacteria</taxon>
        <taxon>Pseudomonadati</taxon>
        <taxon>Pseudomonadota</taxon>
        <taxon>Gammaproteobacteria</taxon>
        <taxon>Pasteurellales</taxon>
        <taxon>Pasteurellaceae</taxon>
        <taxon>Bisgaardia</taxon>
    </lineage>
</organism>
<keyword evidence="7 8" id="KW-0472">Membrane</keyword>
<dbReference type="RefSeq" id="WP_132021736.1">
    <property type="nucleotide sequence ID" value="NZ_CP016605.1"/>
</dbReference>
<reference evidence="9 10" key="1">
    <citation type="submission" date="2019-03" db="EMBL/GenBank/DDBJ databases">
        <title>Genomic Encyclopedia of Type Strains, Phase IV (KMG-IV): sequencing the most valuable type-strain genomes for metagenomic binning, comparative biology and taxonomic classification.</title>
        <authorList>
            <person name="Goeker M."/>
        </authorList>
    </citation>
    <scope>NUCLEOTIDE SEQUENCE [LARGE SCALE GENOMIC DNA]</scope>
    <source>
        <strain evidence="9 10">DSM 28231</strain>
    </source>
</reference>
<evidence type="ECO:0000256" key="8">
    <source>
        <dbReference type="SAM" id="Phobius"/>
    </source>
</evidence>
<dbReference type="Pfam" id="PF02028">
    <property type="entry name" value="BCCT"/>
    <property type="match status" value="1"/>
</dbReference>
<feature type="transmembrane region" description="Helical" evidence="8">
    <location>
        <begin position="325"/>
        <end position="345"/>
    </location>
</feature>
<gene>
    <name evidence="9" type="ORF">EV697_101253</name>
</gene>
<feature type="transmembrane region" description="Helical" evidence="8">
    <location>
        <begin position="199"/>
        <end position="217"/>
    </location>
</feature>
<evidence type="ECO:0000256" key="5">
    <source>
        <dbReference type="ARBA" id="ARBA00022692"/>
    </source>
</evidence>
<evidence type="ECO:0000313" key="10">
    <source>
        <dbReference type="Proteomes" id="UP000294841"/>
    </source>
</evidence>
<dbReference type="EMBL" id="SLXI01000001">
    <property type="protein sequence ID" value="TCP14120.1"/>
    <property type="molecule type" value="Genomic_DNA"/>
</dbReference>
<comment type="similarity">
    <text evidence="2">Belongs to the BCCT transporter (TC 2.A.15) family.</text>
</comment>
<keyword evidence="5 8" id="KW-0812">Transmembrane</keyword>
<feature type="transmembrane region" description="Helical" evidence="8">
    <location>
        <begin position="270"/>
        <end position="290"/>
    </location>
</feature>
<dbReference type="Proteomes" id="UP000294841">
    <property type="component" value="Unassembled WGS sequence"/>
</dbReference>
<name>A0A4V2SJB4_9PAST</name>
<feature type="transmembrane region" description="Helical" evidence="8">
    <location>
        <begin position="94"/>
        <end position="117"/>
    </location>
</feature>
<feature type="transmembrane region" description="Helical" evidence="8">
    <location>
        <begin position="484"/>
        <end position="504"/>
    </location>
</feature>
<proteinExistence type="inferred from homology"/>
<dbReference type="NCBIfam" id="TIGR00842">
    <property type="entry name" value="bcct"/>
    <property type="match status" value="1"/>
</dbReference>
<keyword evidence="6 8" id="KW-1133">Transmembrane helix</keyword>
<dbReference type="AlphaFoldDB" id="A0A4V2SJB4"/>
<feature type="transmembrane region" description="Helical" evidence="8">
    <location>
        <begin position="20"/>
        <end position="39"/>
    </location>
</feature>
<feature type="transmembrane region" description="Helical" evidence="8">
    <location>
        <begin position="147"/>
        <end position="170"/>
    </location>
</feature>
<dbReference type="PANTHER" id="PTHR30047:SF7">
    <property type="entry name" value="HIGH-AFFINITY CHOLINE TRANSPORT PROTEIN"/>
    <property type="match status" value="1"/>
</dbReference>
<dbReference type="NCBIfam" id="NF007399">
    <property type="entry name" value="PRK09928.1"/>
    <property type="match status" value="1"/>
</dbReference>
<accession>A0A4V2SJB4</accession>
<dbReference type="PANTHER" id="PTHR30047">
    <property type="entry name" value="HIGH-AFFINITY CHOLINE TRANSPORT PROTEIN-RELATED"/>
    <property type="match status" value="1"/>
</dbReference>
<evidence type="ECO:0000256" key="3">
    <source>
        <dbReference type="ARBA" id="ARBA00022448"/>
    </source>
</evidence>
<evidence type="ECO:0000256" key="1">
    <source>
        <dbReference type="ARBA" id="ARBA00004651"/>
    </source>
</evidence>
<feature type="transmembrane region" description="Helical" evidence="8">
    <location>
        <begin position="459"/>
        <end position="478"/>
    </location>
</feature>
<sequence>MNNSFSDNETTQVLRLNKTVFLGSAIISIILIVWTILFPDYSQALLSSGMTWVSDNFGWYYMLAVAAYSIFAIFVGVSSYGNIKLGQDQEKAQFPFLAWAAMLFSAGIGIDLLFFGASEPLMHYLTPHAGIEPASAEAMRAAIPQAFLHWGLHGWGIYALIGMALAYFAYRKNMPLALRSALTPIFGEKLVKGWLGDSVDTFGVVCTLMGISTSLGIGVLQANAGLTHVFGIESSKLVQSIIIITVVIAAALSAMTGVEKGVRRLSEFNMFTAILLLIAVLVMGNTVHLFNAFTQNIGDYFQSILVKTFDVYAYEGKSGAEWKSWWTVFFWAWWVAWAPFVGLFIARISRGRTLREFVFGVMFIPLGFIFAWFSIFGNSAIDLVAGGAKELGETAINNAAMGMFALFEYYPYSNILSFSGVIIGLIFFITSADSGALVLSNLSSRGLENDADAPIWLRLFWASATGAITLGLLFAGGFSSLQSVSVIAGLPFSIILILYMISIWKSLKQEGNKRKANATDTANVINSGKNWKARLQRIVNFPNKNQVEVFMQSVVLTAMQEVSKELQTGGLQTRLVENAEHQGFKGLSLKVGHGDETDFVYEVYLVKAERPSFTLNTQTTHAEYYYRAEVFLDEGSQEYDLVGYTKEQVLVDILNQYERHMQYLHLER</sequence>
<evidence type="ECO:0000256" key="7">
    <source>
        <dbReference type="ARBA" id="ARBA00023136"/>
    </source>
</evidence>
<dbReference type="GO" id="GO:0005886">
    <property type="term" value="C:plasma membrane"/>
    <property type="evidence" value="ECO:0007669"/>
    <property type="project" value="UniProtKB-SubCell"/>
</dbReference>
<evidence type="ECO:0000313" key="9">
    <source>
        <dbReference type="EMBL" id="TCP14120.1"/>
    </source>
</evidence>
<protein>
    <submittedName>
        <fullName evidence="9">Choline/glycine/proline betaine transport protein</fullName>
    </submittedName>
</protein>
<evidence type="ECO:0000256" key="6">
    <source>
        <dbReference type="ARBA" id="ARBA00022989"/>
    </source>
</evidence>
<comment type="caution">
    <text evidence="9">The sequence shown here is derived from an EMBL/GenBank/DDBJ whole genome shotgun (WGS) entry which is preliminary data.</text>
</comment>
<evidence type="ECO:0000256" key="4">
    <source>
        <dbReference type="ARBA" id="ARBA00022475"/>
    </source>
</evidence>